<name>A0A1F5G5R1_9BACT</name>
<proteinExistence type="predicted"/>
<dbReference type="STRING" id="1797711.A2870_03310"/>
<dbReference type="Pfam" id="PF00534">
    <property type="entry name" value="Glycos_transf_1"/>
    <property type="match status" value="1"/>
</dbReference>
<dbReference type="EMBL" id="MFAZ01000018">
    <property type="protein sequence ID" value="OGD87154.1"/>
    <property type="molecule type" value="Genomic_DNA"/>
</dbReference>
<sequence>MKILLINKWVAGATPGPFYYPGTWRDTFELAGALADLGQKVEILTTMVKDHHFKRFQKEFGNILAQKGIRHHFANTYVSFGRSFGSFRLKIFFDELSTIRSSKPDIIQYMQFGPSLIYPFVGRIPVIFYSCDQFDHYPKEEEDRKDAIKSWQERHQFKPWIILQNLLFIFAAKLLGSLGLEDSLKRGASFILMHPRGYKNLKKKFGQKSKIFFVPKGVNKINQQSIRKRTNKEVRILFVGTTINRKGIFDLLKAIKIVQNQNSNVTLLIAGTGPNTSVAKLKREIATLRVNARYLGPVSFTKRWSVLAKSDIFCLPSYQDAYPSAILEAMASGVPVISTKEIDSPIVNGVSGLLINAGNVESLADAIFRLIADPSLRRKLGDGGKIAVQELTWARQATKLINLYQKFLSG</sequence>
<comment type="caution">
    <text evidence="2">The sequence shown here is derived from an EMBL/GenBank/DDBJ whole genome shotgun (WGS) entry which is preliminary data.</text>
</comment>
<dbReference type="Gene3D" id="3.40.50.2000">
    <property type="entry name" value="Glycogen Phosphorylase B"/>
    <property type="match status" value="2"/>
</dbReference>
<accession>A0A1F5G5R1</accession>
<evidence type="ECO:0000259" key="1">
    <source>
        <dbReference type="Pfam" id="PF00534"/>
    </source>
</evidence>
<evidence type="ECO:0000313" key="3">
    <source>
        <dbReference type="Proteomes" id="UP000179102"/>
    </source>
</evidence>
<dbReference type="Proteomes" id="UP000179102">
    <property type="component" value="Unassembled WGS sequence"/>
</dbReference>
<dbReference type="SUPFAM" id="SSF53756">
    <property type="entry name" value="UDP-Glycosyltransferase/glycogen phosphorylase"/>
    <property type="match status" value="1"/>
</dbReference>
<protein>
    <recommendedName>
        <fullName evidence="1">Glycosyl transferase family 1 domain-containing protein</fullName>
    </recommendedName>
</protein>
<organism evidence="2 3">
    <name type="scientific">Candidatus Curtissbacteria bacterium RIFCSPHIGHO2_01_FULL_41_11</name>
    <dbReference type="NCBI Taxonomy" id="1797711"/>
    <lineage>
        <taxon>Bacteria</taxon>
        <taxon>Candidatus Curtissiibacteriota</taxon>
    </lineage>
</organism>
<dbReference type="PANTHER" id="PTHR12526:SF630">
    <property type="entry name" value="GLYCOSYLTRANSFERASE"/>
    <property type="match status" value="1"/>
</dbReference>
<dbReference type="CDD" id="cd03801">
    <property type="entry name" value="GT4_PimA-like"/>
    <property type="match status" value="1"/>
</dbReference>
<gene>
    <name evidence="2" type="ORF">A2870_03310</name>
</gene>
<dbReference type="GO" id="GO:0016757">
    <property type="term" value="F:glycosyltransferase activity"/>
    <property type="evidence" value="ECO:0007669"/>
    <property type="project" value="InterPro"/>
</dbReference>
<feature type="domain" description="Glycosyl transferase family 1" evidence="1">
    <location>
        <begin position="227"/>
        <end position="384"/>
    </location>
</feature>
<evidence type="ECO:0000313" key="2">
    <source>
        <dbReference type="EMBL" id="OGD87154.1"/>
    </source>
</evidence>
<reference evidence="2 3" key="1">
    <citation type="journal article" date="2016" name="Nat. Commun.">
        <title>Thousands of microbial genomes shed light on interconnected biogeochemical processes in an aquifer system.</title>
        <authorList>
            <person name="Anantharaman K."/>
            <person name="Brown C.T."/>
            <person name="Hug L.A."/>
            <person name="Sharon I."/>
            <person name="Castelle C.J."/>
            <person name="Probst A.J."/>
            <person name="Thomas B.C."/>
            <person name="Singh A."/>
            <person name="Wilkins M.J."/>
            <person name="Karaoz U."/>
            <person name="Brodie E.L."/>
            <person name="Williams K.H."/>
            <person name="Hubbard S.S."/>
            <person name="Banfield J.F."/>
        </authorList>
    </citation>
    <scope>NUCLEOTIDE SEQUENCE [LARGE SCALE GENOMIC DNA]</scope>
</reference>
<dbReference type="AlphaFoldDB" id="A0A1F5G5R1"/>
<dbReference type="PANTHER" id="PTHR12526">
    <property type="entry name" value="GLYCOSYLTRANSFERASE"/>
    <property type="match status" value="1"/>
</dbReference>
<dbReference type="InterPro" id="IPR001296">
    <property type="entry name" value="Glyco_trans_1"/>
</dbReference>